<proteinExistence type="inferred from homology"/>
<name>A0A7S4QS34_9STRA</name>
<dbReference type="InterPro" id="IPR014743">
    <property type="entry name" value="Cl-channel_core"/>
</dbReference>
<keyword evidence="6 11" id="KW-0406">Ion transport</keyword>
<dbReference type="EMBL" id="HBNS01008782">
    <property type="protein sequence ID" value="CAE4592283.1"/>
    <property type="molecule type" value="Transcribed_RNA"/>
</dbReference>
<evidence type="ECO:0000256" key="7">
    <source>
        <dbReference type="ARBA" id="ARBA00023122"/>
    </source>
</evidence>
<dbReference type="Gene3D" id="3.10.580.10">
    <property type="entry name" value="CBS-domain"/>
    <property type="match status" value="1"/>
</dbReference>
<feature type="transmembrane region" description="Helical" evidence="11">
    <location>
        <begin position="388"/>
        <end position="411"/>
    </location>
</feature>
<evidence type="ECO:0000256" key="11">
    <source>
        <dbReference type="RuleBase" id="RU361221"/>
    </source>
</evidence>
<evidence type="ECO:0000256" key="6">
    <source>
        <dbReference type="ARBA" id="ARBA00023065"/>
    </source>
</evidence>
<dbReference type="PANTHER" id="PTHR11689">
    <property type="entry name" value="CHLORIDE CHANNEL PROTEIN CLC FAMILY MEMBER"/>
    <property type="match status" value="1"/>
</dbReference>
<evidence type="ECO:0000256" key="9">
    <source>
        <dbReference type="ARBA" id="ARBA00023214"/>
    </source>
</evidence>
<feature type="transmembrane region" description="Helical" evidence="11">
    <location>
        <begin position="263"/>
        <end position="283"/>
    </location>
</feature>
<feature type="domain" description="CBS" evidence="13">
    <location>
        <begin position="935"/>
        <end position="995"/>
    </location>
</feature>
<dbReference type="Pfam" id="PF00654">
    <property type="entry name" value="Voltage_CLC"/>
    <property type="match status" value="2"/>
</dbReference>
<dbReference type="PRINTS" id="PR00762">
    <property type="entry name" value="CLCHANNEL"/>
</dbReference>
<feature type="transmembrane region" description="Helical" evidence="11">
    <location>
        <begin position="145"/>
        <end position="170"/>
    </location>
</feature>
<sequence length="999" mass="110070">MTKDEASPLLHSPTPSKSYNNANNSQINLEENDSSSDDGDEINDLPSPSRSNPPQKNKSKFKFTSQGPITRHSTLHHRQTINTSGTSSHSSDGHKTFSNGALDFETIINDYSISATKARYRNGQSTNHHGPDPHKKRSGRTATRWVLACLTGLFTGLITILIVHCTEYLVNWRMTRLNRMGALLDEMPSQISEELEDIMEKEQWSWNKSITLFIFGEYLLWNLCLALSSSLMCLTLAPRAVGSGIPEMIAYLNGVRVERFTSFYLFLVKIVGTILSVSSGLAIGPEGPLVHLGAIMGASLTKVGRFERHVWTLRRKCPMVAGLLGCAEFREEMCVEVEGDCEGGLKKEVEMQDCDRRSWYCCLCQNTIITQIIDQLSPLRNDAERRDLISIGAACGFASAFGAPIGGLLFSMEEASTFFAHPLLFKTLVCTAIATFCLTVYRGNLSEYGVITLAPLEGTLNGEIFLNRFTEIPLYAAWGAVGGLSGAFFNHLWESMFHMRQGFFKRQKVSPIGRIIEKLTEVGLLSIITSILTFALPMLMRQYTCKNPDSTVAIKMLLVDEESDLSEHRFGCGKNQIDELGVILFGSRESAIKFILTDPTMFEPATLLSVGLLFFPLMTLTFGVNIPSGIFMPTMLVGASLGGVACIALNSALDLGLNSSTYALLGAAALLSGIQRSTVSLCVILLEGTGQTKILIPVIITVVVARYVGDFFNHGIYEMAIEAKGYPYLDHHIKKSYDVYKVKDVMSSPALTINSVETARNIELMLKQTGHHGFPVVDANTKKFLGLVRRDQLVALLECGIFTETSTTLMKDLTRKSFKAESMLALTIRDDRYHKFPSFISSSGGASESSIKLETIDDDTVRDDILDNEFDEYSWLMDNVQETNRNSLVITGDDALPTGSIRKSNETTVYSDHGKLIVKLDEAHYSKNVDIAAVMNQGAYCVATGLPLSKAYTMFTTLGLRHLVVLGGKDGGEVVGVLTRVNFTPDYIESHAGDINRLD</sequence>
<dbReference type="InterPro" id="IPR000644">
    <property type="entry name" value="CBS_dom"/>
</dbReference>
<evidence type="ECO:0000259" key="13">
    <source>
        <dbReference type="PROSITE" id="PS51371"/>
    </source>
</evidence>
<feature type="transmembrane region" description="Helical" evidence="11">
    <location>
        <begin position="662"/>
        <end position="686"/>
    </location>
</feature>
<evidence type="ECO:0000256" key="8">
    <source>
        <dbReference type="ARBA" id="ARBA00023136"/>
    </source>
</evidence>
<feature type="transmembrane region" description="Helical" evidence="11">
    <location>
        <begin position="218"/>
        <end position="242"/>
    </location>
</feature>
<feature type="transmembrane region" description="Helical" evidence="11">
    <location>
        <begin position="630"/>
        <end position="650"/>
    </location>
</feature>
<dbReference type="GO" id="GO:0016020">
    <property type="term" value="C:membrane"/>
    <property type="evidence" value="ECO:0007669"/>
    <property type="project" value="UniProtKB-SubCell"/>
</dbReference>
<dbReference type="SMART" id="SM00116">
    <property type="entry name" value="CBS"/>
    <property type="match status" value="2"/>
</dbReference>
<evidence type="ECO:0000313" key="14">
    <source>
        <dbReference type="EMBL" id="CAE4592283.1"/>
    </source>
</evidence>
<organism evidence="14">
    <name type="scientific">Ditylum brightwellii</name>
    <dbReference type="NCBI Taxonomy" id="49249"/>
    <lineage>
        <taxon>Eukaryota</taxon>
        <taxon>Sar</taxon>
        <taxon>Stramenopiles</taxon>
        <taxon>Ochrophyta</taxon>
        <taxon>Bacillariophyta</taxon>
        <taxon>Mediophyceae</taxon>
        <taxon>Lithodesmiophycidae</taxon>
        <taxon>Lithodesmiales</taxon>
        <taxon>Lithodesmiaceae</taxon>
        <taxon>Ditylum</taxon>
    </lineage>
</organism>
<protein>
    <recommendedName>
        <fullName evidence="11">Chloride channel protein</fullName>
    </recommendedName>
</protein>
<feature type="transmembrane region" description="Helical" evidence="11">
    <location>
        <begin position="692"/>
        <end position="709"/>
    </location>
</feature>
<feature type="compositionally biased region" description="Polar residues" evidence="12">
    <location>
        <begin position="13"/>
        <end position="27"/>
    </location>
</feature>
<comment type="similarity">
    <text evidence="11">Belongs to the chloride channel (TC 2.A.49) family.</text>
</comment>
<dbReference type="SUPFAM" id="SSF54631">
    <property type="entry name" value="CBS-domain pair"/>
    <property type="match status" value="1"/>
</dbReference>
<dbReference type="Gene3D" id="1.10.3080.10">
    <property type="entry name" value="Clc chloride channel"/>
    <property type="match status" value="1"/>
</dbReference>
<feature type="compositionally biased region" description="Polar residues" evidence="12">
    <location>
        <begin position="46"/>
        <end position="72"/>
    </location>
</feature>
<gene>
    <name evidence="14" type="ORF">DBRI00130_LOCUS7100</name>
</gene>
<accession>A0A7S4QS34</accession>
<feature type="compositionally biased region" description="Acidic residues" evidence="12">
    <location>
        <begin position="30"/>
        <end position="43"/>
    </location>
</feature>
<dbReference type="Pfam" id="PF00571">
    <property type="entry name" value="CBS"/>
    <property type="match status" value="1"/>
</dbReference>
<feature type="transmembrane region" description="Helical" evidence="11">
    <location>
        <begin position="474"/>
        <end position="493"/>
    </location>
</feature>
<dbReference type="AlphaFoldDB" id="A0A7S4QS34"/>
<keyword evidence="2 11" id="KW-0813">Transport</keyword>
<feature type="domain" description="CBS" evidence="13">
    <location>
        <begin position="746"/>
        <end position="804"/>
    </location>
</feature>
<dbReference type="GO" id="GO:0005254">
    <property type="term" value="F:chloride channel activity"/>
    <property type="evidence" value="ECO:0007669"/>
    <property type="project" value="UniProtKB-UniRule"/>
</dbReference>
<dbReference type="PANTHER" id="PTHR11689:SF136">
    <property type="entry name" value="H(+)_CL(-) EXCHANGE TRANSPORTER 7"/>
    <property type="match status" value="1"/>
</dbReference>
<dbReference type="InterPro" id="IPR001807">
    <property type="entry name" value="ClC"/>
</dbReference>
<reference evidence="14" key="1">
    <citation type="submission" date="2021-01" db="EMBL/GenBank/DDBJ databases">
        <authorList>
            <person name="Corre E."/>
            <person name="Pelletier E."/>
            <person name="Niang G."/>
            <person name="Scheremetjew M."/>
            <person name="Finn R."/>
            <person name="Kale V."/>
            <person name="Holt S."/>
            <person name="Cochrane G."/>
            <person name="Meng A."/>
            <person name="Brown T."/>
            <person name="Cohen L."/>
        </authorList>
    </citation>
    <scope>NUCLEOTIDE SEQUENCE</scope>
    <source>
        <strain evidence="14">GSO104</strain>
    </source>
</reference>
<keyword evidence="5 11" id="KW-1133">Transmembrane helix</keyword>
<keyword evidence="9 11" id="KW-0868">Chloride</keyword>
<evidence type="ECO:0000256" key="1">
    <source>
        <dbReference type="ARBA" id="ARBA00004141"/>
    </source>
</evidence>
<keyword evidence="7 10" id="KW-0129">CBS domain</keyword>
<evidence type="ECO:0000256" key="2">
    <source>
        <dbReference type="ARBA" id="ARBA00022448"/>
    </source>
</evidence>
<dbReference type="SUPFAM" id="SSF81340">
    <property type="entry name" value="Clc chloride channel"/>
    <property type="match status" value="2"/>
</dbReference>
<dbReference type="InterPro" id="IPR051280">
    <property type="entry name" value="Cl-channel/antiporter"/>
</dbReference>
<comment type="subcellular location">
    <subcellularLocation>
        <location evidence="1 11">Membrane</location>
        <topology evidence="1 11">Multi-pass membrane protein</topology>
    </subcellularLocation>
</comment>
<evidence type="ECO:0000256" key="10">
    <source>
        <dbReference type="PROSITE-ProRule" id="PRU00703"/>
    </source>
</evidence>
<feature type="transmembrane region" description="Helical" evidence="11">
    <location>
        <begin position="522"/>
        <end position="540"/>
    </location>
</feature>
<feature type="region of interest" description="Disordered" evidence="12">
    <location>
        <begin position="1"/>
        <end position="94"/>
    </location>
</feature>
<keyword evidence="4" id="KW-0677">Repeat</keyword>
<keyword evidence="8 11" id="KW-0472">Membrane</keyword>
<dbReference type="InterPro" id="IPR046342">
    <property type="entry name" value="CBS_dom_sf"/>
</dbReference>
<feature type="transmembrane region" description="Helical" evidence="11">
    <location>
        <begin position="423"/>
        <end position="441"/>
    </location>
</feature>
<evidence type="ECO:0000256" key="5">
    <source>
        <dbReference type="ARBA" id="ARBA00022989"/>
    </source>
</evidence>
<evidence type="ECO:0000256" key="4">
    <source>
        <dbReference type="ARBA" id="ARBA00022737"/>
    </source>
</evidence>
<evidence type="ECO:0000256" key="3">
    <source>
        <dbReference type="ARBA" id="ARBA00022692"/>
    </source>
</evidence>
<evidence type="ECO:0000256" key="12">
    <source>
        <dbReference type="SAM" id="MobiDB-lite"/>
    </source>
</evidence>
<keyword evidence="3 11" id="KW-0812">Transmembrane</keyword>
<feature type="transmembrane region" description="Helical" evidence="11">
    <location>
        <begin position="605"/>
        <end position="624"/>
    </location>
</feature>
<dbReference type="PROSITE" id="PS51371">
    <property type="entry name" value="CBS"/>
    <property type="match status" value="2"/>
</dbReference>